<protein>
    <submittedName>
        <fullName evidence="2">Glycine/D-amino acid oxidase</fullName>
    </submittedName>
</protein>
<dbReference type="PANTHER" id="PTHR13847">
    <property type="entry name" value="SARCOSINE DEHYDROGENASE-RELATED"/>
    <property type="match status" value="1"/>
</dbReference>
<proteinExistence type="predicted"/>
<dbReference type="AlphaFoldDB" id="A0A1M5WYV2"/>
<keyword evidence="3" id="KW-1185">Reference proteome</keyword>
<dbReference type="Proteomes" id="UP000184212">
    <property type="component" value="Unassembled WGS sequence"/>
</dbReference>
<dbReference type="Pfam" id="PF01266">
    <property type="entry name" value="DAO"/>
    <property type="match status" value="1"/>
</dbReference>
<dbReference type="Gene3D" id="3.30.9.10">
    <property type="entry name" value="D-Amino Acid Oxidase, subunit A, domain 2"/>
    <property type="match status" value="1"/>
</dbReference>
<organism evidence="2 3">
    <name type="scientific">Chryseolinea serpens</name>
    <dbReference type="NCBI Taxonomy" id="947013"/>
    <lineage>
        <taxon>Bacteria</taxon>
        <taxon>Pseudomonadati</taxon>
        <taxon>Bacteroidota</taxon>
        <taxon>Cytophagia</taxon>
        <taxon>Cytophagales</taxon>
        <taxon>Fulvivirgaceae</taxon>
        <taxon>Chryseolinea</taxon>
    </lineage>
</organism>
<dbReference type="OrthoDB" id="9767869at2"/>
<dbReference type="STRING" id="947013.SAMN04488109_6155"/>
<gene>
    <name evidence="2" type="ORF">SAMN04488109_6155</name>
</gene>
<evidence type="ECO:0000313" key="3">
    <source>
        <dbReference type="Proteomes" id="UP000184212"/>
    </source>
</evidence>
<dbReference type="SUPFAM" id="SSF51905">
    <property type="entry name" value="FAD/NAD(P)-binding domain"/>
    <property type="match status" value="1"/>
</dbReference>
<dbReference type="GO" id="GO:0005737">
    <property type="term" value="C:cytoplasm"/>
    <property type="evidence" value="ECO:0007669"/>
    <property type="project" value="TreeGrafter"/>
</dbReference>
<dbReference type="EMBL" id="FQWQ01000005">
    <property type="protein sequence ID" value="SHH92691.1"/>
    <property type="molecule type" value="Genomic_DNA"/>
</dbReference>
<evidence type="ECO:0000259" key="1">
    <source>
        <dbReference type="Pfam" id="PF01266"/>
    </source>
</evidence>
<dbReference type="PANTHER" id="PTHR13847:SF201">
    <property type="entry name" value="PUTATIBE OXIDOREDUCTASE"/>
    <property type="match status" value="1"/>
</dbReference>
<reference evidence="2 3" key="1">
    <citation type="submission" date="2016-11" db="EMBL/GenBank/DDBJ databases">
        <authorList>
            <person name="Jaros S."/>
            <person name="Januszkiewicz K."/>
            <person name="Wedrychowicz H."/>
        </authorList>
    </citation>
    <scope>NUCLEOTIDE SEQUENCE [LARGE SCALE GENOMIC DNA]</scope>
    <source>
        <strain evidence="2 3">DSM 24574</strain>
    </source>
</reference>
<dbReference type="InterPro" id="IPR036188">
    <property type="entry name" value="FAD/NAD-bd_sf"/>
</dbReference>
<accession>A0A1M5WYV2</accession>
<feature type="domain" description="FAD dependent oxidoreductase" evidence="1">
    <location>
        <begin position="30"/>
        <end position="378"/>
    </location>
</feature>
<evidence type="ECO:0000313" key="2">
    <source>
        <dbReference type="EMBL" id="SHH92691.1"/>
    </source>
</evidence>
<sequence length="401" mass="45066">MRLRSKEPYWLLKNGILHAYPSLRKDISCDVLVMGGGITGALLAYQVASEGYRTVLIDKRDVSQGSTSATTSLLQYEIDEPLYSLKKKVGDAVAIESYRQGIAAIAQLGKLVDKLDIDCDFEKRRSLYIAHSKKDAKWLAEECRHRAEARIKVRWLSGEELEQEFNVHGGGAILSEDAASVDGYSLAHGLLTYAVEHLHLEIYDHTEVTGVKYDQHKNFVRTDSDHQITAQYVIYATGYESHEILKHKVADLISTYACISEPLDALPAILNDTVLWNTHDPYLYVRSTADNRILVGGADEKFKDPERRDRLIEKKEVELMEQFGHLMPGVSFIPDFSRAGTFGVTKDSLPYIGGHPDFPQSYFVLGFGGNGITFSVMGMQMISDALAGRPNRFLEYFRFGR</sequence>
<dbReference type="Gene3D" id="3.50.50.60">
    <property type="entry name" value="FAD/NAD(P)-binding domain"/>
    <property type="match status" value="1"/>
</dbReference>
<name>A0A1M5WYV2_9BACT</name>
<dbReference type="InterPro" id="IPR006076">
    <property type="entry name" value="FAD-dep_OxRdtase"/>
</dbReference>
<dbReference type="RefSeq" id="WP_073142251.1">
    <property type="nucleotide sequence ID" value="NZ_FQWQ01000005.1"/>
</dbReference>